<keyword evidence="3" id="KW-1185">Reference proteome</keyword>
<gene>
    <name evidence="2" type="ORF">PFICI_12973</name>
</gene>
<dbReference type="OMA" id="YAISHCW"/>
<reference evidence="3" key="1">
    <citation type="journal article" date="2015" name="BMC Genomics">
        <title>Genomic and transcriptomic analysis of the endophytic fungus Pestalotiopsis fici reveals its lifestyle and high potential for synthesis of natural products.</title>
        <authorList>
            <person name="Wang X."/>
            <person name="Zhang X."/>
            <person name="Liu L."/>
            <person name="Xiang M."/>
            <person name="Wang W."/>
            <person name="Sun X."/>
            <person name="Che Y."/>
            <person name="Guo L."/>
            <person name="Liu G."/>
            <person name="Guo L."/>
            <person name="Wang C."/>
            <person name="Yin W.B."/>
            <person name="Stadler M."/>
            <person name="Zhang X."/>
            <person name="Liu X."/>
        </authorList>
    </citation>
    <scope>NUCLEOTIDE SEQUENCE [LARGE SCALE GENOMIC DNA]</scope>
    <source>
        <strain evidence="3">W106-1 / CGMCC3.15140</strain>
    </source>
</reference>
<protein>
    <recommendedName>
        <fullName evidence="1">Heterokaryon incompatibility domain-containing protein</fullName>
    </recommendedName>
</protein>
<evidence type="ECO:0000259" key="1">
    <source>
        <dbReference type="Pfam" id="PF06985"/>
    </source>
</evidence>
<dbReference type="Proteomes" id="UP000030651">
    <property type="component" value="Unassembled WGS sequence"/>
</dbReference>
<dbReference type="OrthoDB" id="2288928at2759"/>
<feature type="domain" description="Heterokaryon incompatibility" evidence="1">
    <location>
        <begin position="46"/>
        <end position="212"/>
    </location>
</feature>
<name>W3WQE5_PESFW</name>
<dbReference type="AlphaFoldDB" id="W3WQE5"/>
<sequence length="635" mass="71858">METHQSATTYENLPPHSIRLLRLDTSASESIVGSLHVVDLDTAPSYYAVSHCWGNQSQTIPILIGAKKFLVCPDLAAGIRRLRELSTETSQLVPPVQYVWIDNICINQQDVYERSRQLRYMGDIYSRSVRTLIWLGPSSATSASAWELVQTLYTLFKEQYEEVVDLDNVAVKMFSDKSHSANRLAGMETLQWLYLKEIFQIPWFSRIWVVQEVVLSRKDPMILHGHYAIPWQRLEGAAYWLRRNGYVRLTQTAEEILNVDVIGLLRRSQVRWPLDALLSVTQMKFHASDQRDKIYGLYGLAAETHDSSKQPAELVVDYTLDVAQTYRRVAHYLLQHNKSLAVLTRIRGTQESLSRTSRQYDFADFPSWLPDWSDFSVYGRDIRRSFSWVYSSDSTKTPSLGYPEHYNASAGLPTELHQSSNDSILRISGMRVDVISQVIPLNRALDGDESNQAFTSNIRDVCEAVLPMSAGKDMIDWTEALIKTISAEQHNSAGYSWQQFSKDGLAYLFELLSSKESQMSPTVMESISVKTLEVLQQKSLDGKPLSFAAIAQNFCFNRSFIITSAGRMGLGPSDSRLGDIIAIIPGSGVPLIMRRLSNDPHWLLVGESYVQGLMNGEAINHSEVGDFKREILAFK</sequence>
<accession>W3WQE5</accession>
<dbReference type="eggNOG" id="ENOG502SIW3">
    <property type="taxonomic scope" value="Eukaryota"/>
</dbReference>
<dbReference type="PANTHER" id="PTHR24148:SF64">
    <property type="entry name" value="HETEROKARYON INCOMPATIBILITY DOMAIN-CONTAINING PROTEIN"/>
    <property type="match status" value="1"/>
</dbReference>
<dbReference type="InParanoid" id="W3WQE5"/>
<dbReference type="Pfam" id="PF26639">
    <property type="entry name" value="Het-6_barrel"/>
    <property type="match status" value="1"/>
</dbReference>
<dbReference type="InterPro" id="IPR052895">
    <property type="entry name" value="HetReg/Transcr_Mod"/>
</dbReference>
<dbReference type="PANTHER" id="PTHR24148">
    <property type="entry name" value="ANKYRIN REPEAT DOMAIN-CONTAINING PROTEIN 39 HOMOLOG-RELATED"/>
    <property type="match status" value="1"/>
</dbReference>
<evidence type="ECO:0000313" key="2">
    <source>
        <dbReference type="EMBL" id="ETS76029.1"/>
    </source>
</evidence>
<dbReference type="KEGG" id="pfy:PFICI_12973"/>
<dbReference type="GeneID" id="19277986"/>
<proteinExistence type="predicted"/>
<dbReference type="EMBL" id="KI912118">
    <property type="protein sequence ID" value="ETS76029.1"/>
    <property type="molecule type" value="Genomic_DNA"/>
</dbReference>
<organism evidence="2 3">
    <name type="scientific">Pestalotiopsis fici (strain W106-1 / CGMCC3.15140)</name>
    <dbReference type="NCBI Taxonomy" id="1229662"/>
    <lineage>
        <taxon>Eukaryota</taxon>
        <taxon>Fungi</taxon>
        <taxon>Dikarya</taxon>
        <taxon>Ascomycota</taxon>
        <taxon>Pezizomycotina</taxon>
        <taxon>Sordariomycetes</taxon>
        <taxon>Xylariomycetidae</taxon>
        <taxon>Amphisphaeriales</taxon>
        <taxon>Sporocadaceae</taxon>
        <taxon>Pestalotiopsis</taxon>
    </lineage>
</organism>
<dbReference type="RefSeq" id="XP_007839745.1">
    <property type="nucleotide sequence ID" value="XM_007841554.1"/>
</dbReference>
<evidence type="ECO:0000313" key="3">
    <source>
        <dbReference type="Proteomes" id="UP000030651"/>
    </source>
</evidence>
<dbReference type="Pfam" id="PF06985">
    <property type="entry name" value="HET"/>
    <property type="match status" value="1"/>
</dbReference>
<dbReference type="InterPro" id="IPR010730">
    <property type="entry name" value="HET"/>
</dbReference>
<dbReference type="HOGENOM" id="CLU_004184_7_4_1"/>